<evidence type="ECO:0000313" key="3">
    <source>
        <dbReference type="Proteomes" id="UP000095280"/>
    </source>
</evidence>
<dbReference type="WBParaSite" id="maker-uti_cns_0048274-snap-gene-0.3-mRNA-1">
    <property type="protein sequence ID" value="maker-uti_cns_0048274-snap-gene-0.3-mRNA-1"/>
    <property type="gene ID" value="maker-uti_cns_0048274-snap-gene-0.3"/>
</dbReference>
<protein>
    <submittedName>
        <fullName evidence="4 5">BolA family transcriptional regulator</fullName>
    </submittedName>
</protein>
<dbReference type="InterPro" id="IPR050961">
    <property type="entry name" value="BolA/IbaG_stress_morph_reg"/>
</dbReference>
<dbReference type="WBParaSite" id="maker-uti_cns_0004748-snap-gene-0.12-mRNA-1">
    <property type="protein sequence ID" value="maker-uti_cns_0004748-snap-gene-0.12-mRNA-1"/>
    <property type="gene ID" value="maker-uti_cns_0004748-snap-gene-0.12"/>
</dbReference>
<dbReference type="InterPro" id="IPR002634">
    <property type="entry name" value="BolA"/>
</dbReference>
<name>A0A1I8H8C6_9PLAT</name>
<comment type="similarity">
    <text evidence="1 2">Belongs to the BolA/IbaG family.</text>
</comment>
<dbReference type="AlphaFoldDB" id="A0A1I8H8C6"/>
<dbReference type="PANTHER" id="PTHR46229">
    <property type="entry name" value="BOLA TRANSCRIPTION REGULATOR"/>
    <property type="match status" value="1"/>
</dbReference>
<accession>A0A1I8H8C6</accession>
<dbReference type="InterPro" id="IPR036065">
    <property type="entry name" value="BolA-like_sf"/>
</dbReference>
<dbReference type="Proteomes" id="UP000095280">
    <property type="component" value="Unplaced"/>
</dbReference>
<keyword evidence="3" id="KW-1185">Reference proteome</keyword>
<proteinExistence type="inferred from homology"/>
<dbReference type="Pfam" id="PF01722">
    <property type="entry name" value="BolA"/>
    <property type="match status" value="1"/>
</dbReference>
<evidence type="ECO:0000313" key="4">
    <source>
        <dbReference type="WBParaSite" id="maker-uti_cns_0004748-snap-gene-0.12-mRNA-1"/>
    </source>
</evidence>
<evidence type="ECO:0000256" key="1">
    <source>
        <dbReference type="ARBA" id="ARBA00005578"/>
    </source>
</evidence>
<evidence type="ECO:0000256" key="2">
    <source>
        <dbReference type="RuleBase" id="RU003860"/>
    </source>
</evidence>
<dbReference type="WBParaSite" id="maker-uti_cns_0005477-snap-gene-0.5-mRNA-1">
    <property type="protein sequence ID" value="maker-uti_cns_0005477-snap-gene-0.5-mRNA-1"/>
    <property type="gene ID" value="maker-uti_cns_0005477-snap-gene-0.5"/>
</dbReference>
<evidence type="ECO:0000313" key="5">
    <source>
        <dbReference type="WBParaSite" id="maker-uti_cns_0005477-snap-gene-0.5-mRNA-1"/>
    </source>
</evidence>
<organism evidence="3 4">
    <name type="scientific">Macrostomum lignano</name>
    <dbReference type="NCBI Taxonomy" id="282301"/>
    <lineage>
        <taxon>Eukaryota</taxon>
        <taxon>Metazoa</taxon>
        <taxon>Spiralia</taxon>
        <taxon>Lophotrochozoa</taxon>
        <taxon>Platyhelminthes</taxon>
        <taxon>Rhabditophora</taxon>
        <taxon>Macrostomorpha</taxon>
        <taxon>Macrostomida</taxon>
        <taxon>Macrostomidae</taxon>
        <taxon>Macrostomum</taxon>
    </lineage>
</organism>
<dbReference type="SUPFAM" id="SSF82657">
    <property type="entry name" value="BolA-like"/>
    <property type="match status" value="1"/>
</dbReference>
<reference evidence="4 5" key="1">
    <citation type="submission" date="2016-11" db="UniProtKB">
        <authorList>
            <consortium name="WormBaseParasite"/>
        </authorList>
    </citation>
    <scope>IDENTIFICATION</scope>
</reference>
<sequence>MSSSAAIDEGYQGPLASKIRAKLSAELAPSHLLVINESAGHGAGPTGESHFKVVVVSDRFASVARLRRHRMVNDSLAEELNTQSADHKQKIHALSIVAKTPEEWAASDAVPATPPCGGGGGR</sequence>
<dbReference type="Gene3D" id="3.10.20.90">
    <property type="entry name" value="Phosphatidylinositol 3-kinase Catalytic Subunit, Chain A, domain 1"/>
    <property type="match status" value="1"/>
</dbReference>
<dbReference type="PIRSF" id="PIRSF003113">
    <property type="entry name" value="BolA"/>
    <property type="match status" value="1"/>
</dbReference>
<dbReference type="PANTHER" id="PTHR46229:SF2">
    <property type="entry name" value="BOLA-LIKE PROTEIN 1"/>
    <property type="match status" value="1"/>
</dbReference>